<gene>
    <name evidence="1" type="ORF">AKJ08_0119</name>
</gene>
<dbReference type="InterPro" id="IPR015943">
    <property type="entry name" value="WD40/YVTN_repeat-like_dom_sf"/>
</dbReference>
<dbReference type="EMBL" id="CP012332">
    <property type="protein sequence ID" value="AKU89732.1"/>
    <property type="molecule type" value="Genomic_DNA"/>
</dbReference>
<reference evidence="1 2" key="1">
    <citation type="submission" date="2015-08" db="EMBL/GenBank/DDBJ databases">
        <authorList>
            <person name="Babu N.S."/>
            <person name="Beckwith C.J."/>
            <person name="Beseler K.G."/>
            <person name="Brison A."/>
            <person name="Carone J.V."/>
            <person name="Caskin T.P."/>
            <person name="Diamond M."/>
            <person name="Durham M.E."/>
            <person name="Foxe J.M."/>
            <person name="Go M."/>
            <person name="Henderson B.A."/>
            <person name="Jones I.B."/>
            <person name="McGettigan J.A."/>
            <person name="Micheletti S.J."/>
            <person name="Nasrallah M.E."/>
            <person name="Ortiz D."/>
            <person name="Piller C.R."/>
            <person name="Privatt S.R."/>
            <person name="Schneider S.L."/>
            <person name="Sharp S."/>
            <person name="Smith T.C."/>
            <person name="Stanton J.D."/>
            <person name="Ullery H.E."/>
            <person name="Wilson R.J."/>
            <person name="Serrano M.G."/>
            <person name="Buck G."/>
            <person name="Lee V."/>
            <person name="Wang Y."/>
            <person name="Carvalho R."/>
            <person name="Voegtly L."/>
            <person name="Shi R."/>
            <person name="Duckworth R."/>
            <person name="Johnson A."/>
            <person name="Loviza R."/>
            <person name="Walstead R."/>
            <person name="Shah Z."/>
            <person name="Kiflezghi M."/>
            <person name="Wade K."/>
            <person name="Ball S.L."/>
            <person name="Bradley K.W."/>
            <person name="Asai D.J."/>
            <person name="Bowman C.A."/>
            <person name="Russell D.A."/>
            <person name="Pope W.H."/>
            <person name="Jacobs-Sera D."/>
            <person name="Hendrix R.W."/>
            <person name="Hatfull G.F."/>
        </authorList>
    </citation>
    <scope>NUCLEOTIDE SEQUENCE [LARGE SCALE GENOMIC DNA]</scope>
    <source>
        <strain evidence="1 2">DSM 27710</strain>
    </source>
</reference>
<dbReference type="InterPro" id="IPR051200">
    <property type="entry name" value="Host-pathogen_enzymatic-act"/>
</dbReference>
<organism evidence="1 2">
    <name type="scientific">Vulgatibacter incomptus</name>
    <dbReference type="NCBI Taxonomy" id="1391653"/>
    <lineage>
        <taxon>Bacteria</taxon>
        <taxon>Pseudomonadati</taxon>
        <taxon>Myxococcota</taxon>
        <taxon>Myxococcia</taxon>
        <taxon>Myxococcales</taxon>
        <taxon>Cystobacterineae</taxon>
        <taxon>Vulgatibacteraceae</taxon>
        <taxon>Vulgatibacter</taxon>
    </lineage>
</organism>
<dbReference type="PANTHER" id="PTHR47197">
    <property type="entry name" value="PROTEIN NIRF"/>
    <property type="match status" value="1"/>
</dbReference>
<accession>A0A0K1P8B1</accession>
<dbReference type="Proteomes" id="UP000055590">
    <property type="component" value="Chromosome"/>
</dbReference>
<keyword evidence="2" id="KW-1185">Reference proteome</keyword>
<protein>
    <submittedName>
        <fullName evidence="1">Surface antigen protein</fullName>
    </submittedName>
</protein>
<dbReference type="KEGG" id="vin:AKJ08_0119"/>
<dbReference type="AlphaFoldDB" id="A0A0K1P8B1"/>
<dbReference type="Gene3D" id="2.130.10.10">
    <property type="entry name" value="YVTN repeat-like/Quinoprotein amine dehydrogenase"/>
    <property type="match status" value="3"/>
</dbReference>
<sequence>MTNSGDDTLSFIDPESFEEIARIPIGRNPAELEGPHHLAASPDGRTLFVGISNTVPVNASGPHGNHGTGTADGYLVSVDALTGRQLDWVRVHRSPGDIRLEPGGRRIWQSHYDLVTIAEVLKQGQGNLSYDQFLAKMDSPLVITDARTMERVAELRICPAGHGISFDGARRRAVVTCGFSDQVALVDLDSFDVRRIFVAPDPGEPPVPRYEPYAVAVDPTGRIWVSATGRGRLGLRVLDPESGKEIPDLRIPTDGIPLFGSFLADGSRYYVVTQKPDRLLAIDPELGSVDSEIDLAPMGCLNAHAAVLSPDEASIWIVCEGDHLVQPGSIERLDRATLEPTGHVAVGLYPDDVIYVPHGEP</sequence>
<evidence type="ECO:0000313" key="1">
    <source>
        <dbReference type="EMBL" id="AKU89732.1"/>
    </source>
</evidence>
<name>A0A0K1P8B1_9BACT</name>
<evidence type="ECO:0000313" key="2">
    <source>
        <dbReference type="Proteomes" id="UP000055590"/>
    </source>
</evidence>
<dbReference type="PANTHER" id="PTHR47197:SF3">
    <property type="entry name" value="DIHYDRO-HEME D1 DEHYDROGENASE"/>
    <property type="match status" value="1"/>
</dbReference>
<dbReference type="InterPro" id="IPR011044">
    <property type="entry name" value="Quino_amine_DH_bsu"/>
</dbReference>
<proteinExistence type="predicted"/>
<dbReference type="SUPFAM" id="SSF50969">
    <property type="entry name" value="YVTN repeat-like/Quinoprotein amine dehydrogenase"/>
    <property type="match status" value="1"/>
</dbReference>
<dbReference type="STRING" id="1391653.AKJ08_0119"/>